<gene>
    <name evidence="1" type="ORF">FDG31_17860</name>
</gene>
<evidence type="ECO:0000313" key="2">
    <source>
        <dbReference type="Proteomes" id="UP000486903"/>
    </source>
</evidence>
<dbReference type="RefSeq" id="WP_003374069.1">
    <property type="nucleotide sequence ID" value="NZ_JACBBA010000010.1"/>
</dbReference>
<name>A0A6B4JS76_CLOBO</name>
<sequence length="77" mass="9235">MSKFLVSLSYKDCCILKHALRDMCELKDSLIIEMKSEGCSEEEVEKEKQELQEEKRTLERFTEEIETIKENHHMKVR</sequence>
<organism evidence="1 2">
    <name type="scientific">Clostridium botulinum</name>
    <dbReference type="NCBI Taxonomy" id="1491"/>
    <lineage>
        <taxon>Bacteria</taxon>
        <taxon>Bacillati</taxon>
        <taxon>Bacillota</taxon>
        <taxon>Clostridia</taxon>
        <taxon>Eubacteriales</taxon>
        <taxon>Clostridiaceae</taxon>
        <taxon>Clostridium</taxon>
    </lineage>
</organism>
<proteinExistence type="predicted"/>
<dbReference type="EMBL" id="SXFB01000026">
    <property type="protein sequence ID" value="NFV27964.1"/>
    <property type="molecule type" value="Genomic_DNA"/>
</dbReference>
<reference evidence="1 2" key="1">
    <citation type="submission" date="2019-04" db="EMBL/GenBank/DDBJ databases">
        <title>Genome sequencing of Clostridium botulinum Groups I-IV and Clostridium butyricum.</title>
        <authorList>
            <person name="Brunt J."/>
            <person name="Van Vliet A.H.M."/>
            <person name="Stringer S.C."/>
            <person name="Carter A.T."/>
            <person name="Peck M.W."/>
        </authorList>
    </citation>
    <scope>NUCLEOTIDE SEQUENCE [LARGE SCALE GENOMIC DNA]</scope>
    <source>
        <strain evidence="1 2">BL81</strain>
    </source>
</reference>
<dbReference type="Proteomes" id="UP000486903">
    <property type="component" value="Unassembled WGS sequence"/>
</dbReference>
<comment type="caution">
    <text evidence="1">The sequence shown here is derived from an EMBL/GenBank/DDBJ whole genome shotgun (WGS) entry which is preliminary data.</text>
</comment>
<dbReference type="AlphaFoldDB" id="A0A6B4JS76"/>
<evidence type="ECO:0000313" key="1">
    <source>
        <dbReference type="EMBL" id="NFV27964.1"/>
    </source>
</evidence>
<protein>
    <submittedName>
        <fullName evidence="1">Uncharacterized protein</fullName>
    </submittedName>
</protein>
<accession>A0A6B4JS76</accession>